<dbReference type="SUPFAM" id="SSF52540">
    <property type="entry name" value="P-loop containing nucleoside triphosphate hydrolases"/>
    <property type="match status" value="1"/>
</dbReference>
<dbReference type="PANTHER" id="PTHR15184">
    <property type="entry name" value="ATP SYNTHASE"/>
    <property type="match status" value="1"/>
</dbReference>
<evidence type="ECO:0000256" key="8">
    <source>
        <dbReference type="ARBA" id="ARBA00034006"/>
    </source>
</evidence>
<dbReference type="NCBIfam" id="TIGR01026">
    <property type="entry name" value="fliI_yscN"/>
    <property type="match status" value="1"/>
</dbReference>
<evidence type="ECO:0000256" key="5">
    <source>
        <dbReference type="ARBA" id="ARBA00022840"/>
    </source>
</evidence>
<evidence type="ECO:0000256" key="1">
    <source>
        <dbReference type="ARBA" id="ARBA00004496"/>
    </source>
</evidence>
<dbReference type="InterPro" id="IPR040627">
    <property type="entry name" value="T3SS_ATPase_C"/>
</dbReference>
<keyword evidence="2" id="KW-0813">Transport</keyword>
<protein>
    <submittedName>
        <fullName evidence="10">FliI/YscN family ATPase</fullName>
    </submittedName>
</protein>
<dbReference type="RefSeq" id="WP_174139912.1">
    <property type="nucleotide sequence ID" value="NZ_JABUFE010000018.1"/>
</dbReference>
<comment type="subcellular location">
    <subcellularLocation>
        <location evidence="1">Cytoplasm</location>
    </subcellularLocation>
</comment>
<dbReference type="InterPro" id="IPR050053">
    <property type="entry name" value="ATPase_alpha/beta_chains"/>
</dbReference>
<dbReference type="SMART" id="SM00382">
    <property type="entry name" value="AAA"/>
    <property type="match status" value="1"/>
</dbReference>
<organism evidence="10 11">
    <name type="scientific">Parasulfitobacter algicola</name>
    <dbReference type="NCBI Taxonomy" id="2614809"/>
    <lineage>
        <taxon>Bacteria</taxon>
        <taxon>Pseudomonadati</taxon>
        <taxon>Pseudomonadota</taxon>
        <taxon>Alphaproteobacteria</taxon>
        <taxon>Rhodobacterales</taxon>
        <taxon>Roseobacteraceae</taxon>
        <taxon>Parasulfitobacter</taxon>
    </lineage>
</organism>
<dbReference type="Pfam" id="PF02874">
    <property type="entry name" value="ATP-synt_ab_N"/>
    <property type="match status" value="1"/>
</dbReference>
<sequence>MDNRSPHAAKLCADLSDISLYQTTGRVTQIVGSTIHATIASGRIGELCRLRDPSGGQHILAEIIGFSKGHAVLTPMGDIRGLSTRTEVVPLGQFSQMPVSDDLLGRVVDSFGQPMDGGHPIHTSQFDVIHKPAPDPMKRDVIAEPLACGVRAIDAFLTCGQGQRIGIYGEAGGGKSTLMSSIVKGCAADVCVIGMIGERGREVREFVEHHLGPEAMQKTVVVVSTSDRPAGERVMAAFAATTVAEYFRDQGKRVLLLMDSLTRFARAQREIGLAAGEMPTRRGFPISVFTMLPNLLERAGPGMQGSITAFYTVLVEGDGTGDPIADETRGILDGHLILSAKLGAENHYPAIDIMRSKSRLMTTVTSPDHINAAGYLRDLMATYDDIALLVKVGEYTAGSDPRADQALATRPLIKEFLKQRTDEFSSFDNTLDALRRIADATE</sequence>
<keyword evidence="4" id="KW-0547">Nucleotide-binding</keyword>
<dbReference type="Proteomes" id="UP000777935">
    <property type="component" value="Unassembled WGS sequence"/>
</dbReference>
<comment type="catalytic activity">
    <reaction evidence="8">
        <text>ATP + H2O + cellular proteinSide 1 = ADP + phosphate + cellular proteinSide 2.</text>
        <dbReference type="EC" id="7.4.2.8"/>
    </reaction>
</comment>
<accession>A0ABX2IV15</accession>
<dbReference type="InterPro" id="IPR000194">
    <property type="entry name" value="ATPase_F1/V1/A1_a/bsu_nucl-bd"/>
</dbReference>
<evidence type="ECO:0000313" key="10">
    <source>
        <dbReference type="EMBL" id="NSX56761.1"/>
    </source>
</evidence>
<dbReference type="PROSITE" id="PS00152">
    <property type="entry name" value="ATPASE_ALPHA_BETA"/>
    <property type="match status" value="1"/>
</dbReference>
<evidence type="ECO:0000256" key="6">
    <source>
        <dbReference type="ARBA" id="ARBA00022927"/>
    </source>
</evidence>
<dbReference type="InterPro" id="IPR004100">
    <property type="entry name" value="ATPase_F1/V1/A1_a/bsu_N"/>
</dbReference>
<dbReference type="InterPro" id="IPR005714">
    <property type="entry name" value="ATPase_T3SS_FliI/YscN"/>
</dbReference>
<evidence type="ECO:0000313" key="11">
    <source>
        <dbReference type="Proteomes" id="UP000777935"/>
    </source>
</evidence>
<feature type="domain" description="AAA+ ATPase" evidence="9">
    <location>
        <begin position="161"/>
        <end position="342"/>
    </location>
</feature>
<keyword evidence="6" id="KW-0653">Protein transport</keyword>
<evidence type="ECO:0000256" key="3">
    <source>
        <dbReference type="ARBA" id="ARBA00022490"/>
    </source>
</evidence>
<reference evidence="10 11" key="1">
    <citation type="submission" date="2020-06" db="EMBL/GenBank/DDBJ databases">
        <title>Sulfitobacter algicola sp. nov., isolated from green algae.</title>
        <authorList>
            <person name="Wang C."/>
        </authorList>
    </citation>
    <scope>NUCLEOTIDE SEQUENCE [LARGE SCALE GENOMIC DNA]</scope>
    <source>
        <strain evidence="10 11">1151</strain>
    </source>
</reference>
<dbReference type="CDD" id="cd01136">
    <property type="entry name" value="ATPase_flagellum-secretory_path_III"/>
    <property type="match status" value="1"/>
</dbReference>
<keyword evidence="5" id="KW-0067">ATP-binding</keyword>
<proteinExistence type="predicted"/>
<dbReference type="InterPro" id="IPR027417">
    <property type="entry name" value="P-loop_NTPase"/>
</dbReference>
<evidence type="ECO:0000256" key="7">
    <source>
        <dbReference type="ARBA" id="ARBA00022967"/>
    </source>
</evidence>
<evidence type="ECO:0000259" key="9">
    <source>
        <dbReference type="SMART" id="SM00382"/>
    </source>
</evidence>
<dbReference type="CDD" id="cd18117">
    <property type="entry name" value="ATP-synt_flagellum-secretory_path_III_N"/>
    <property type="match status" value="1"/>
</dbReference>
<dbReference type="InterPro" id="IPR003593">
    <property type="entry name" value="AAA+_ATPase"/>
</dbReference>
<name>A0ABX2IV15_9RHOB</name>
<dbReference type="Gene3D" id="3.40.50.12240">
    <property type="match status" value="1"/>
</dbReference>
<evidence type="ECO:0000256" key="2">
    <source>
        <dbReference type="ARBA" id="ARBA00022448"/>
    </source>
</evidence>
<gene>
    <name evidence="10" type="ORF">HRQ87_18415</name>
</gene>
<dbReference type="PANTHER" id="PTHR15184:SF9">
    <property type="entry name" value="SPI-1 TYPE 3 SECRETION SYSTEM ATPASE"/>
    <property type="match status" value="1"/>
</dbReference>
<keyword evidence="11" id="KW-1185">Reference proteome</keyword>
<dbReference type="Pfam" id="PF00006">
    <property type="entry name" value="ATP-synt_ab"/>
    <property type="match status" value="1"/>
</dbReference>
<dbReference type="EMBL" id="JABUFE010000018">
    <property type="protein sequence ID" value="NSX56761.1"/>
    <property type="molecule type" value="Genomic_DNA"/>
</dbReference>
<dbReference type="InterPro" id="IPR020003">
    <property type="entry name" value="ATPase_a/bsu_AS"/>
</dbReference>
<dbReference type="Pfam" id="PF18269">
    <property type="entry name" value="T3SS_ATPase_C"/>
    <property type="match status" value="1"/>
</dbReference>
<keyword evidence="7" id="KW-1278">Translocase</keyword>
<keyword evidence="3" id="KW-0963">Cytoplasm</keyword>
<comment type="caution">
    <text evidence="10">The sequence shown here is derived from an EMBL/GenBank/DDBJ whole genome shotgun (WGS) entry which is preliminary data.</text>
</comment>
<evidence type="ECO:0000256" key="4">
    <source>
        <dbReference type="ARBA" id="ARBA00022741"/>
    </source>
</evidence>